<evidence type="ECO:0000313" key="4">
    <source>
        <dbReference type="Proteomes" id="UP000800092"/>
    </source>
</evidence>
<accession>A0A6A6HFP9</accession>
<reference evidence="3" key="1">
    <citation type="journal article" date="2020" name="Stud. Mycol.">
        <title>101 Dothideomycetes genomes: a test case for predicting lifestyles and emergence of pathogens.</title>
        <authorList>
            <person name="Haridas S."/>
            <person name="Albert R."/>
            <person name="Binder M."/>
            <person name="Bloem J."/>
            <person name="Labutti K."/>
            <person name="Salamov A."/>
            <person name="Andreopoulos B."/>
            <person name="Baker S."/>
            <person name="Barry K."/>
            <person name="Bills G."/>
            <person name="Bluhm B."/>
            <person name="Cannon C."/>
            <person name="Castanera R."/>
            <person name="Culley D."/>
            <person name="Daum C."/>
            <person name="Ezra D."/>
            <person name="Gonzalez J."/>
            <person name="Henrissat B."/>
            <person name="Kuo A."/>
            <person name="Liang C."/>
            <person name="Lipzen A."/>
            <person name="Lutzoni F."/>
            <person name="Magnuson J."/>
            <person name="Mondo S."/>
            <person name="Nolan M."/>
            <person name="Ohm R."/>
            <person name="Pangilinan J."/>
            <person name="Park H.-J."/>
            <person name="Ramirez L."/>
            <person name="Alfaro M."/>
            <person name="Sun H."/>
            <person name="Tritt A."/>
            <person name="Yoshinaga Y."/>
            <person name="Zwiers L.-H."/>
            <person name="Turgeon B."/>
            <person name="Goodwin S."/>
            <person name="Spatafora J."/>
            <person name="Crous P."/>
            <person name="Grigoriev I."/>
        </authorList>
    </citation>
    <scope>NUCLEOTIDE SEQUENCE</scope>
    <source>
        <strain evidence="3">Tuck. ex Michener</strain>
    </source>
</reference>
<dbReference type="OrthoDB" id="10041966at2759"/>
<gene>
    <name evidence="3" type="ORF">EV356DRAFT_443214</name>
</gene>
<dbReference type="GO" id="GO:0016787">
    <property type="term" value="F:hydrolase activity"/>
    <property type="evidence" value="ECO:0007669"/>
    <property type="project" value="UniProtKB-KW"/>
</dbReference>
<feature type="domain" description="AAA+ ATPase" evidence="2">
    <location>
        <begin position="46"/>
        <end position="197"/>
    </location>
</feature>
<dbReference type="SUPFAM" id="SSF52540">
    <property type="entry name" value="P-loop containing nucleoside triphosphate hydrolases"/>
    <property type="match status" value="1"/>
</dbReference>
<name>A0A6A6HFP9_VIRVR</name>
<evidence type="ECO:0000259" key="2">
    <source>
        <dbReference type="SMART" id="SM00382"/>
    </source>
</evidence>
<dbReference type="PANTHER" id="PTHR10285">
    <property type="entry name" value="URIDINE KINASE"/>
    <property type="match status" value="1"/>
</dbReference>
<proteinExistence type="predicted"/>
<feature type="region of interest" description="Disordered" evidence="1">
    <location>
        <begin position="1"/>
        <end position="37"/>
    </location>
</feature>
<dbReference type="SMART" id="SM00382">
    <property type="entry name" value="AAA"/>
    <property type="match status" value="1"/>
</dbReference>
<feature type="compositionally biased region" description="Polar residues" evidence="1">
    <location>
        <begin position="24"/>
        <end position="37"/>
    </location>
</feature>
<evidence type="ECO:0000313" key="3">
    <source>
        <dbReference type="EMBL" id="KAF2236689.1"/>
    </source>
</evidence>
<dbReference type="EMBL" id="ML991784">
    <property type="protein sequence ID" value="KAF2236689.1"/>
    <property type="molecule type" value="Genomic_DNA"/>
</dbReference>
<sequence length="301" mass="33701">MLTSKEQSSVTPSIPHKLEEHATHSPSNKLAQALSSPHQEFSDLANPLLIGLSGPSSSGKTTLARQLKRILPNTSILYQDDFYLEDSQIPCEVETHQVQDWDCVEALDISALRDALSHLKEHGNIPQLKSIQNQNTVGSGGEIESAIIDELRKHVLETVPSMKERRIVIVDGFLLFANNTKHLMSMFDIKLFLRTSFSDAKTRRESRTGYVTLEGFWEDPPFYVDDIVWPNYVKEHAFLFKNGDVEGDFDEDVCKSIGIKGMPKNCSNDVVRLVRWAVKSITEYIEDPKNGTGNPSSGPDS</sequence>
<organism evidence="3 4">
    <name type="scientific">Viridothelium virens</name>
    <name type="common">Speckled blister lichen</name>
    <name type="synonym">Trypethelium virens</name>
    <dbReference type="NCBI Taxonomy" id="1048519"/>
    <lineage>
        <taxon>Eukaryota</taxon>
        <taxon>Fungi</taxon>
        <taxon>Dikarya</taxon>
        <taxon>Ascomycota</taxon>
        <taxon>Pezizomycotina</taxon>
        <taxon>Dothideomycetes</taxon>
        <taxon>Dothideomycetes incertae sedis</taxon>
        <taxon>Trypetheliales</taxon>
        <taxon>Trypetheliaceae</taxon>
        <taxon>Viridothelium</taxon>
    </lineage>
</organism>
<protein>
    <submittedName>
        <fullName evidence="3">P-loop containing nucleoside triphosphate hydrolase protein</fullName>
    </submittedName>
</protein>
<keyword evidence="3" id="KW-0378">Hydrolase</keyword>
<dbReference type="Gene3D" id="3.40.50.300">
    <property type="entry name" value="P-loop containing nucleotide triphosphate hydrolases"/>
    <property type="match status" value="1"/>
</dbReference>
<feature type="compositionally biased region" description="Polar residues" evidence="1">
    <location>
        <begin position="1"/>
        <end position="12"/>
    </location>
</feature>
<dbReference type="Proteomes" id="UP000800092">
    <property type="component" value="Unassembled WGS sequence"/>
</dbReference>
<dbReference type="InterPro" id="IPR027417">
    <property type="entry name" value="P-loop_NTPase"/>
</dbReference>
<dbReference type="InterPro" id="IPR003593">
    <property type="entry name" value="AAA+_ATPase"/>
</dbReference>
<keyword evidence="4" id="KW-1185">Reference proteome</keyword>
<dbReference type="AlphaFoldDB" id="A0A6A6HFP9"/>
<dbReference type="CDD" id="cd02024">
    <property type="entry name" value="NRK1"/>
    <property type="match status" value="1"/>
</dbReference>
<evidence type="ECO:0000256" key="1">
    <source>
        <dbReference type="SAM" id="MobiDB-lite"/>
    </source>
</evidence>